<dbReference type="EMBL" id="BMSA01000052">
    <property type="protein sequence ID" value="GGT96726.1"/>
    <property type="molecule type" value="Genomic_DNA"/>
</dbReference>
<dbReference type="SUPFAM" id="SSF46785">
    <property type="entry name" value="Winged helix' DNA-binding domain"/>
    <property type="match status" value="1"/>
</dbReference>
<dbReference type="InterPro" id="IPR039422">
    <property type="entry name" value="MarR/SlyA-like"/>
</dbReference>
<proteinExistence type="predicted"/>
<dbReference type="InterPro" id="IPR036388">
    <property type="entry name" value="WH-like_DNA-bd_sf"/>
</dbReference>
<gene>
    <name evidence="2" type="ORF">GCM10010226_87840</name>
</gene>
<dbReference type="Gene3D" id="1.10.10.10">
    <property type="entry name" value="Winged helix-like DNA-binding domain superfamily/Winged helix DNA-binding domain"/>
    <property type="match status" value="1"/>
</dbReference>
<protein>
    <recommendedName>
        <fullName evidence="1">HTH marR-type domain-containing protein</fullName>
    </recommendedName>
</protein>
<dbReference type="InterPro" id="IPR036390">
    <property type="entry name" value="WH_DNA-bd_sf"/>
</dbReference>
<dbReference type="GO" id="GO:0006950">
    <property type="term" value="P:response to stress"/>
    <property type="evidence" value="ECO:0007669"/>
    <property type="project" value="TreeGrafter"/>
</dbReference>
<dbReference type="Pfam" id="PF12802">
    <property type="entry name" value="MarR_2"/>
    <property type="match status" value="1"/>
</dbReference>
<sequence>MPERLSEQERRAWRNFILLSEAVRREVGRDLWENAQLSETEFTVLAQLAAAPGGLMRSTECAQALDWDTGRMSHQLRRLEERGLLERGRGVAGDKRAAVVSLTHEGLSAYRRALGPHMRSAKRWFLDGLEPDQLDGLDAILKTLLLHLERTRPSEGETS</sequence>
<evidence type="ECO:0000313" key="2">
    <source>
        <dbReference type="EMBL" id="GGT96726.1"/>
    </source>
</evidence>
<feature type="domain" description="HTH marR-type" evidence="1">
    <location>
        <begin position="1"/>
        <end position="146"/>
    </location>
</feature>
<dbReference type="RefSeq" id="WP_189718220.1">
    <property type="nucleotide sequence ID" value="NZ_BMSA01000052.1"/>
</dbReference>
<evidence type="ECO:0000313" key="3">
    <source>
        <dbReference type="Proteomes" id="UP000646776"/>
    </source>
</evidence>
<dbReference type="PROSITE" id="PS50995">
    <property type="entry name" value="HTH_MARR_2"/>
    <property type="match status" value="1"/>
</dbReference>
<dbReference type="AlphaFoldDB" id="A0A918M0R4"/>
<dbReference type="PANTHER" id="PTHR33164">
    <property type="entry name" value="TRANSCRIPTIONAL REGULATOR, MARR FAMILY"/>
    <property type="match status" value="1"/>
</dbReference>
<reference evidence="2" key="1">
    <citation type="journal article" date="2014" name="Int. J. Syst. Evol. Microbiol.">
        <title>Complete genome sequence of Corynebacterium casei LMG S-19264T (=DSM 44701T), isolated from a smear-ripened cheese.</title>
        <authorList>
            <consortium name="US DOE Joint Genome Institute (JGI-PGF)"/>
            <person name="Walter F."/>
            <person name="Albersmeier A."/>
            <person name="Kalinowski J."/>
            <person name="Ruckert C."/>
        </authorList>
    </citation>
    <scope>NUCLEOTIDE SEQUENCE</scope>
    <source>
        <strain evidence="2">JCM 4125</strain>
    </source>
</reference>
<reference evidence="2" key="2">
    <citation type="submission" date="2020-09" db="EMBL/GenBank/DDBJ databases">
        <authorList>
            <person name="Sun Q."/>
            <person name="Ohkuma M."/>
        </authorList>
    </citation>
    <scope>NUCLEOTIDE SEQUENCE</scope>
    <source>
        <strain evidence="2">JCM 4125</strain>
    </source>
</reference>
<dbReference type="GO" id="GO:0003700">
    <property type="term" value="F:DNA-binding transcription factor activity"/>
    <property type="evidence" value="ECO:0007669"/>
    <property type="project" value="InterPro"/>
</dbReference>
<name>A0A918M0R4_9ACTN</name>
<keyword evidence="3" id="KW-1185">Reference proteome</keyword>
<accession>A0A918M0R4</accession>
<comment type="caution">
    <text evidence="2">The sequence shown here is derived from an EMBL/GenBank/DDBJ whole genome shotgun (WGS) entry which is preliminary data.</text>
</comment>
<evidence type="ECO:0000259" key="1">
    <source>
        <dbReference type="PROSITE" id="PS50995"/>
    </source>
</evidence>
<organism evidence="2 3">
    <name type="scientific">Streptomyces phaeofaciens</name>
    <dbReference type="NCBI Taxonomy" id="68254"/>
    <lineage>
        <taxon>Bacteria</taxon>
        <taxon>Bacillati</taxon>
        <taxon>Actinomycetota</taxon>
        <taxon>Actinomycetes</taxon>
        <taxon>Kitasatosporales</taxon>
        <taxon>Streptomycetaceae</taxon>
        <taxon>Streptomyces</taxon>
    </lineage>
</organism>
<dbReference type="SMART" id="SM00347">
    <property type="entry name" value="HTH_MARR"/>
    <property type="match status" value="1"/>
</dbReference>
<dbReference type="PANTHER" id="PTHR33164:SF99">
    <property type="entry name" value="MARR FAMILY REGULATORY PROTEIN"/>
    <property type="match status" value="1"/>
</dbReference>
<dbReference type="Proteomes" id="UP000646776">
    <property type="component" value="Unassembled WGS sequence"/>
</dbReference>
<dbReference type="InterPro" id="IPR000835">
    <property type="entry name" value="HTH_MarR-typ"/>
</dbReference>